<sequence length="105" mass="11536">MVTGLSAPSGVKMEFTPVCCSKNRSVYKSCWRRVAFATTLKSARGVLLLPHSKFLSMHAPAATSHRIPQQSKLPRMTVGGSIRHQDITSRGQRSASHHKRPIRAG</sequence>
<comment type="caution">
    <text evidence="2">The sequence shown here is derived from an EMBL/GenBank/DDBJ whole genome shotgun (WGS) entry which is preliminary data.</text>
</comment>
<feature type="compositionally biased region" description="Basic residues" evidence="1">
    <location>
        <begin position="95"/>
        <end position="105"/>
    </location>
</feature>
<evidence type="ECO:0000256" key="1">
    <source>
        <dbReference type="SAM" id="MobiDB-lite"/>
    </source>
</evidence>
<proteinExistence type="predicted"/>
<reference evidence="2" key="1">
    <citation type="submission" date="2024-04" db="EMBL/GenBank/DDBJ databases">
        <authorList>
            <consortium name="Molecular Ecology Group"/>
        </authorList>
    </citation>
    <scope>NUCLEOTIDE SEQUENCE</scope>
</reference>
<evidence type="ECO:0000313" key="2">
    <source>
        <dbReference type="EMBL" id="CAL1672369.1"/>
    </source>
</evidence>
<name>A0AAV2MZ78_9HYME</name>
<dbReference type="AlphaFoldDB" id="A0AAV2MZ78"/>
<feature type="region of interest" description="Disordered" evidence="1">
    <location>
        <begin position="61"/>
        <end position="105"/>
    </location>
</feature>
<dbReference type="EMBL" id="CAXIPU020000528">
    <property type="protein sequence ID" value="CAL1672369.1"/>
    <property type="molecule type" value="Genomic_DNA"/>
</dbReference>
<accession>A0AAV2MZ78</accession>
<dbReference type="Proteomes" id="UP001497644">
    <property type="component" value="Unassembled WGS sequence"/>
</dbReference>
<keyword evidence="3" id="KW-1185">Reference proteome</keyword>
<gene>
    <name evidence="2" type="ORF">LPLAT_LOCUS7038</name>
</gene>
<evidence type="ECO:0000313" key="3">
    <source>
        <dbReference type="Proteomes" id="UP001497644"/>
    </source>
</evidence>
<organism evidence="2 3">
    <name type="scientific">Lasius platythorax</name>
    <dbReference type="NCBI Taxonomy" id="488582"/>
    <lineage>
        <taxon>Eukaryota</taxon>
        <taxon>Metazoa</taxon>
        <taxon>Ecdysozoa</taxon>
        <taxon>Arthropoda</taxon>
        <taxon>Hexapoda</taxon>
        <taxon>Insecta</taxon>
        <taxon>Pterygota</taxon>
        <taxon>Neoptera</taxon>
        <taxon>Endopterygota</taxon>
        <taxon>Hymenoptera</taxon>
        <taxon>Apocrita</taxon>
        <taxon>Aculeata</taxon>
        <taxon>Formicoidea</taxon>
        <taxon>Formicidae</taxon>
        <taxon>Formicinae</taxon>
        <taxon>Lasius</taxon>
        <taxon>Lasius</taxon>
    </lineage>
</organism>
<protein>
    <submittedName>
        <fullName evidence="2">Uncharacterized protein</fullName>
    </submittedName>
</protein>